<name>A0AAE0ZIK9_9GAST</name>
<dbReference type="InterPro" id="IPR014746">
    <property type="entry name" value="Gln_synth/guanido_kin_cat_dom"/>
</dbReference>
<evidence type="ECO:0000256" key="5">
    <source>
        <dbReference type="ARBA" id="ARBA00042675"/>
    </source>
</evidence>
<evidence type="ECO:0000256" key="6">
    <source>
        <dbReference type="PROSITE-ProRule" id="PRU01331"/>
    </source>
</evidence>
<comment type="function">
    <text evidence="2">May act as a component of the cytoskeleton or as a chaperone for the reorganization of intermediate filament proteins during terminal differentiation in the lens. Does not seem to have enzymatic activity.</text>
</comment>
<evidence type="ECO:0000259" key="8">
    <source>
        <dbReference type="PROSITE" id="PS51987"/>
    </source>
</evidence>
<evidence type="ECO:0000256" key="3">
    <source>
        <dbReference type="ARBA" id="ARBA00038790"/>
    </source>
</evidence>
<dbReference type="PANTHER" id="PTHR43407:SF1">
    <property type="entry name" value="LENGSIN"/>
    <property type="match status" value="1"/>
</dbReference>
<gene>
    <name evidence="9" type="ORF">RRG08_011999</name>
</gene>
<dbReference type="Pfam" id="PF00120">
    <property type="entry name" value="Gln-synt_C"/>
    <property type="match status" value="1"/>
</dbReference>
<dbReference type="SUPFAM" id="SSF55931">
    <property type="entry name" value="Glutamine synthetase/guanido kinase"/>
    <property type="match status" value="1"/>
</dbReference>
<dbReference type="Proteomes" id="UP001283361">
    <property type="component" value="Unassembled WGS sequence"/>
</dbReference>
<dbReference type="GO" id="GO:0016020">
    <property type="term" value="C:membrane"/>
    <property type="evidence" value="ECO:0007669"/>
    <property type="project" value="TreeGrafter"/>
</dbReference>
<dbReference type="AlphaFoldDB" id="A0AAE0ZIK9"/>
<reference evidence="9" key="1">
    <citation type="journal article" date="2023" name="G3 (Bethesda)">
        <title>A reference genome for the long-term kleptoplast-retaining sea slug Elysia crispata morphotype clarki.</title>
        <authorList>
            <person name="Eastman K.E."/>
            <person name="Pendleton A.L."/>
            <person name="Shaikh M.A."/>
            <person name="Suttiyut T."/>
            <person name="Ogas R."/>
            <person name="Tomko P."/>
            <person name="Gavelis G."/>
            <person name="Widhalm J.R."/>
            <person name="Wisecaver J.H."/>
        </authorList>
    </citation>
    <scope>NUCLEOTIDE SEQUENCE</scope>
    <source>
        <strain evidence="9">ECLA1</strain>
    </source>
</reference>
<feature type="domain" description="GS catalytic" evidence="8">
    <location>
        <begin position="2"/>
        <end position="329"/>
    </location>
</feature>
<sequence length="329" mass="37081">MPRETVLTLLQQLQEEFGLTIRSAFEVEFGIRDAQTGKSFAHEAKYASSVAIQASGDILFDLVESMQDIGIKIDTLMTEYGAGQFEVTCDITEGIEPADMIADFKTASYVYLQKKGLYAEFMTCVEPDIGSRNGFHLNFSLWDAKGRNVLADPEDQEKLSEFGRHWLAGMIDHCPAMLALSSPTVNCYRRVGFPSGPRFANWSQKARKVSFRLKVEANGNVYIENRIPSSASNPYLVLASTLAAGMDGVRRKLELPPPGEDNIRLPATLEEALDALEADTRLTEALGDRMVQMFIYTKRTFEVEEFKSLRELSDEEMLLKEKQYYYLPF</sequence>
<comment type="subunit">
    <text evidence="3">Dodecamer. Interacts with BFSP2 and VIM.</text>
</comment>
<dbReference type="Gene3D" id="3.30.590.10">
    <property type="entry name" value="Glutamine synthetase/guanido kinase, catalytic domain"/>
    <property type="match status" value="1"/>
</dbReference>
<evidence type="ECO:0000256" key="1">
    <source>
        <dbReference type="ARBA" id="ARBA00009897"/>
    </source>
</evidence>
<dbReference type="SMART" id="SM01230">
    <property type="entry name" value="Gln-synt_C"/>
    <property type="match status" value="1"/>
</dbReference>
<evidence type="ECO:0000313" key="10">
    <source>
        <dbReference type="Proteomes" id="UP001283361"/>
    </source>
</evidence>
<keyword evidence="10" id="KW-1185">Reference proteome</keyword>
<comment type="caution">
    <text evidence="9">The sequence shown here is derived from an EMBL/GenBank/DDBJ whole genome shotgun (WGS) entry which is preliminary data.</text>
</comment>
<accession>A0AAE0ZIK9</accession>
<comment type="similarity">
    <text evidence="1 6 7">Belongs to the glutamine synthetase family.</text>
</comment>
<dbReference type="GO" id="GO:0004356">
    <property type="term" value="F:glutamine synthetase activity"/>
    <property type="evidence" value="ECO:0007669"/>
    <property type="project" value="InterPro"/>
</dbReference>
<evidence type="ECO:0000313" key="9">
    <source>
        <dbReference type="EMBL" id="KAK3769047.1"/>
    </source>
</evidence>
<evidence type="ECO:0000256" key="7">
    <source>
        <dbReference type="RuleBase" id="RU000384"/>
    </source>
</evidence>
<evidence type="ECO:0000256" key="2">
    <source>
        <dbReference type="ARBA" id="ARBA00037583"/>
    </source>
</evidence>
<protein>
    <recommendedName>
        <fullName evidence="4">Lengsin</fullName>
    </recommendedName>
    <alternativeName>
        <fullName evidence="5">Glutamate-ammonia ligase domain-containing protein 1</fullName>
    </alternativeName>
</protein>
<dbReference type="InterPro" id="IPR008146">
    <property type="entry name" value="Gln_synth_cat_dom"/>
</dbReference>
<proteinExistence type="inferred from homology"/>
<dbReference type="EMBL" id="JAWDGP010003977">
    <property type="protein sequence ID" value="KAK3769047.1"/>
    <property type="molecule type" value="Genomic_DNA"/>
</dbReference>
<dbReference type="GO" id="GO:0005737">
    <property type="term" value="C:cytoplasm"/>
    <property type="evidence" value="ECO:0007669"/>
    <property type="project" value="TreeGrafter"/>
</dbReference>
<dbReference type="PROSITE" id="PS51987">
    <property type="entry name" value="GS_CATALYTIC"/>
    <property type="match status" value="1"/>
</dbReference>
<organism evidence="9 10">
    <name type="scientific">Elysia crispata</name>
    <name type="common">lettuce slug</name>
    <dbReference type="NCBI Taxonomy" id="231223"/>
    <lineage>
        <taxon>Eukaryota</taxon>
        <taxon>Metazoa</taxon>
        <taxon>Spiralia</taxon>
        <taxon>Lophotrochozoa</taxon>
        <taxon>Mollusca</taxon>
        <taxon>Gastropoda</taxon>
        <taxon>Heterobranchia</taxon>
        <taxon>Euthyneura</taxon>
        <taxon>Panpulmonata</taxon>
        <taxon>Sacoglossa</taxon>
        <taxon>Placobranchoidea</taxon>
        <taxon>Plakobranchidae</taxon>
        <taxon>Elysia</taxon>
    </lineage>
</organism>
<evidence type="ECO:0000256" key="4">
    <source>
        <dbReference type="ARBA" id="ARBA00039404"/>
    </source>
</evidence>
<dbReference type="PANTHER" id="PTHR43407">
    <property type="entry name" value="GLUTAMINE SYNTHETASE"/>
    <property type="match status" value="1"/>
</dbReference>